<evidence type="ECO:0000313" key="3">
    <source>
        <dbReference type="Proteomes" id="UP001292094"/>
    </source>
</evidence>
<evidence type="ECO:0000256" key="1">
    <source>
        <dbReference type="SAM" id="MobiDB-lite"/>
    </source>
</evidence>
<name>A0AAE1TXR2_9EUCA</name>
<accession>A0AAE1TXR2</accession>
<reference evidence="2" key="1">
    <citation type="submission" date="2023-11" db="EMBL/GenBank/DDBJ databases">
        <title>Genome assemblies of two species of porcelain crab, Petrolisthes cinctipes and Petrolisthes manimaculis (Anomura: Porcellanidae).</title>
        <authorList>
            <person name="Angst P."/>
        </authorList>
    </citation>
    <scope>NUCLEOTIDE SEQUENCE</scope>
    <source>
        <strain evidence="2">PB745_02</strain>
        <tissue evidence="2">Gill</tissue>
    </source>
</reference>
<protein>
    <submittedName>
        <fullName evidence="2">Uncharacterized protein</fullName>
    </submittedName>
</protein>
<evidence type="ECO:0000313" key="2">
    <source>
        <dbReference type="EMBL" id="KAK4302583.1"/>
    </source>
</evidence>
<feature type="region of interest" description="Disordered" evidence="1">
    <location>
        <begin position="100"/>
        <end position="123"/>
    </location>
</feature>
<dbReference type="EMBL" id="JAWZYT010002708">
    <property type="protein sequence ID" value="KAK4302583.1"/>
    <property type="molecule type" value="Genomic_DNA"/>
</dbReference>
<organism evidence="2 3">
    <name type="scientific">Petrolisthes manimaculis</name>
    <dbReference type="NCBI Taxonomy" id="1843537"/>
    <lineage>
        <taxon>Eukaryota</taxon>
        <taxon>Metazoa</taxon>
        <taxon>Ecdysozoa</taxon>
        <taxon>Arthropoda</taxon>
        <taxon>Crustacea</taxon>
        <taxon>Multicrustacea</taxon>
        <taxon>Malacostraca</taxon>
        <taxon>Eumalacostraca</taxon>
        <taxon>Eucarida</taxon>
        <taxon>Decapoda</taxon>
        <taxon>Pleocyemata</taxon>
        <taxon>Anomura</taxon>
        <taxon>Galatheoidea</taxon>
        <taxon>Porcellanidae</taxon>
        <taxon>Petrolisthes</taxon>
    </lineage>
</organism>
<sequence>MKTFTGGEEGRKTMQTISQQTLSRTWDGARSVPHLIDEDFSPLRQLPLALCTHAESVIFLAQTDTLETLTLTLQRWQSTQNFKGSGSSVGHNGFGFKMAGREAQRRRGPRTSRTPLDRSHHTHIPRTSHLNILEYL</sequence>
<keyword evidence="3" id="KW-1185">Reference proteome</keyword>
<gene>
    <name evidence="2" type="ORF">Pmani_025338</name>
</gene>
<dbReference type="Proteomes" id="UP001292094">
    <property type="component" value="Unassembled WGS sequence"/>
</dbReference>
<proteinExistence type="predicted"/>
<comment type="caution">
    <text evidence="2">The sequence shown here is derived from an EMBL/GenBank/DDBJ whole genome shotgun (WGS) entry which is preliminary data.</text>
</comment>
<dbReference type="AlphaFoldDB" id="A0AAE1TXR2"/>